<dbReference type="PROSITE" id="PS50911">
    <property type="entry name" value="CHAP"/>
    <property type="match status" value="1"/>
</dbReference>
<dbReference type="AlphaFoldDB" id="A0A3P1SDG8"/>
<comment type="caution">
    <text evidence="4">The sequence shown here is derived from an EMBL/GenBank/DDBJ whole genome shotgun (WGS) entry which is preliminary data.</text>
</comment>
<organism evidence="4 5">
    <name type="scientific">Schaalia canis</name>
    <dbReference type="NCBI Taxonomy" id="100469"/>
    <lineage>
        <taxon>Bacteria</taxon>
        <taxon>Bacillati</taxon>
        <taxon>Actinomycetota</taxon>
        <taxon>Actinomycetes</taxon>
        <taxon>Actinomycetales</taxon>
        <taxon>Actinomycetaceae</taxon>
        <taxon>Schaalia</taxon>
    </lineage>
</organism>
<dbReference type="InterPro" id="IPR007921">
    <property type="entry name" value="CHAP_dom"/>
</dbReference>
<dbReference type="EMBL" id="RQZF01000004">
    <property type="protein sequence ID" value="RRC95351.1"/>
    <property type="molecule type" value="Genomic_DNA"/>
</dbReference>
<protein>
    <submittedName>
        <fullName evidence="4">CHAP domain-containing protein</fullName>
    </submittedName>
</protein>
<reference evidence="4 5" key="1">
    <citation type="submission" date="2018-11" db="EMBL/GenBank/DDBJ databases">
        <title>Genomes From Bacteria Associated with the Canine Oral Cavity: a Test Case for Automated Genome-Based Taxonomic Assignment.</title>
        <authorList>
            <person name="Coil D.A."/>
            <person name="Jospin G."/>
            <person name="Darling A.E."/>
            <person name="Wallis C."/>
            <person name="Davis I.J."/>
            <person name="Harris S."/>
            <person name="Eisen J.A."/>
            <person name="Holcombe L.J."/>
            <person name="O'Flynn C."/>
        </authorList>
    </citation>
    <scope>NUCLEOTIDE SEQUENCE [LARGE SCALE GENOMIC DNA]</scope>
    <source>
        <strain evidence="4 5">OH770</strain>
    </source>
</reference>
<evidence type="ECO:0000259" key="3">
    <source>
        <dbReference type="PROSITE" id="PS50911"/>
    </source>
</evidence>
<evidence type="ECO:0000256" key="1">
    <source>
        <dbReference type="SAM" id="Coils"/>
    </source>
</evidence>
<dbReference type="InterPro" id="IPR038765">
    <property type="entry name" value="Papain-like_cys_pep_sf"/>
</dbReference>
<dbReference type="Pfam" id="PF05257">
    <property type="entry name" value="CHAP"/>
    <property type="match status" value="1"/>
</dbReference>
<gene>
    <name evidence="4" type="ORF">EII11_05585</name>
</gene>
<evidence type="ECO:0000313" key="5">
    <source>
        <dbReference type="Proteomes" id="UP000280444"/>
    </source>
</evidence>
<dbReference type="Proteomes" id="UP000280444">
    <property type="component" value="Unassembled WGS sequence"/>
</dbReference>
<feature type="transmembrane region" description="Helical" evidence="2">
    <location>
        <begin position="49"/>
        <end position="67"/>
    </location>
</feature>
<sequence length="276" mass="30397">MMYGANLEDMERLAQVVQQAAQRLDGEKGEINALIRNASWQGRDADQFLFLWSSVLLGQMTAVVYALNELAMKIRKHLNEQDDASSHEAPKTWLDALGYGIARAMRDAEKTVRGEIMRHSAVESFLRAYPPGKPVEYNGDARYGRGYKYQCVDYVQAYTGHIYGLNPKEAVAATGAGDASTLFSRADPAYFDKISLNDPVKVGDIVCLGGGAYGHVAVVTKVNDDGSYLVADQDGLAATDAGRSPKIHRLSEWQLRHVQGYLRPKADKIKVKLPTS</sequence>
<keyword evidence="1" id="KW-0175">Coiled coil</keyword>
<feature type="coiled-coil region" evidence="1">
    <location>
        <begin position="7"/>
        <end position="37"/>
    </location>
</feature>
<keyword evidence="5" id="KW-1185">Reference proteome</keyword>
<feature type="domain" description="Peptidase C51" evidence="3">
    <location>
        <begin position="126"/>
        <end position="263"/>
    </location>
</feature>
<name>A0A3P1SDG8_9ACTO</name>
<dbReference type="OrthoDB" id="3240061at2"/>
<keyword evidence="2" id="KW-0812">Transmembrane</keyword>
<keyword evidence="2" id="KW-0472">Membrane</keyword>
<accession>A0A3P1SDG8</accession>
<keyword evidence="2" id="KW-1133">Transmembrane helix</keyword>
<dbReference type="Gene3D" id="3.90.1720.10">
    <property type="entry name" value="endopeptidase domain like (from Nostoc punctiforme)"/>
    <property type="match status" value="1"/>
</dbReference>
<proteinExistence type="predicted"/>
<dbReference type="RefSeq" id="WP_124869871.1">
    <property type="nucleotide sequence ID" value="NZ_RQZF01000004.1"/>
</dbReference>
<evidence type="ECO:0000313" key="4">
    <source>
        <dbReference type="EMBL" id="RRC95351.1"/>
    </source>
</evidence>
<dbReference type="SUPFAM" id="SSF54001">
    <property type="entry name" value="Cysteine proteinases"/>
    <property type="match status" value="1"/>
</dbReference>
<evidence type="ECO:0000256" key="2">
    <source>
        <dbReference type="SAM" id="Phobius"/>
    </source>
</evidence>